<evidence type="ECO:0008006" key="3">
    <source>
        <dbReference type="Google" id="ProtNLM"/>
    </source>
</evidence>
<evidence type="ECO:0000313" key="2">
    <source>
        <dbReference type="Proteomes" id="UP000366872"/>
    </source>
</evidence>
<dbReference type="AlphaFoldDB" id="A0A6C2U0A0"/>
<accession>A0A6C2U0A0</accession>
<name>A0A6C2U0A0_PONDE</name>
<dbReference type="RefSeq" id="WP_136078962.1">
    <property type="nucleotide sequence ID" value="NZ_CAAHFG010000001.1"/>
</dbReference>
<reference evidence="1 2" key="1">
    <citation type="submission" date="2019-04" db="EMBL/GenBank/DDBJ databases">
        <authorList>
            <person name="Van Vliet M D."/>
        </authorList>
    </citation>
    <scope>NUCLEOTIDE SEQUENCE [LARGE SCALE GENOMIC DNA]</scope>
    <source>
        <strain evidence="1 2">F1</strain>
    </source>
</reference>
<evidence type="ECO:0000313" key="1">
    <source>
        <dbReference type="EMBL" id="VGO13388.1"/>
    </source>
</evidence>
<dbReference type="EMBL" id="CAAHFG010000001">
    <property type="protein sequence ID" value="VGO13388.1"/>
    <property type="molecule type" value="Genomic_DNA"/>
</dbReference>
<organism evidence="1 2">
    <name type="scientific">Pontiella desulfatans</name>
    <dbReference type="NCBI Taxonomy" id="2750659"/>
    <lineage>
        <taxon>Bacteria</taxon>
        <taxon>Pseudomonadati</taxon>
        <taxon>Kiritimatiellota</taxon>
        <taxon>Kiritimatiellia</taxon>
        <taxon>Kiritimatiellales</taxon>
        <taxon>Pontiellaceae</taxon>
        <taxon>Pontiella</taxon>
    </lineage>
</organism>
<protein>
    <recommendedName>
        <fullName evidence="3">Helix-turn-helix domain-containing protein</fullName>
    </recommendedName>
</protein>
<gene>
    <name evidence="1" type="ORF">PDESU_01945</name>
</gene>
<dbReference type="SUPFAM" id="SSF46955">
    <property type="entry name" value="Putative DNA-binding domain"/>
    <property type="match status" value="1"/>
</dbReference>
<proteinExistence type="predicted"/>
<keyword evidence="2" id="KW-1185">Reference proteome</keyword>
<dbReference type="InterPro" id="IPR009061">
    <property type="entry name" value="DNA-bd_dom_put_sf"/>
</dbReference>
<dbReference type="Gene3D" id="1.10.1660.10">
    <property type="match status" value="1"/>
</dbReference>
<dbReference type="Proteomes" id="UP000366872">
    <property type="component" value="Unassembled WGS sequence"/>
</dbReference>
<sequence length="99" mass="10996">MKSSTKQMITVALAADETIDSTSRKQLAQALAGKQRAGKQIGTKEAAAILGIHPISLRRLEKRGAISAVRLSKRRIRWFLEDVTRLRDQGVEIDRGVEK</sequence>